<comment type="caution">
    <text evidence="2">The sequence shown here is derived from an EMBL/GenBank/DDBJ whole genome shotgun (WGS) entry which is preliminary data.</text>
</comment>
<gene>
    <name evidence="2" type="ORF">FRX57_02030</name>
</gene>
<proteinExistence type="inferred from homology"/>
<accession>A0A5C5SDX0</accession>
<evidence type="ECO:0000256" key="1">
    <source>
        <dbReference type="ARBA" id="ARBA00005437"/>
    </source>
</evidence>
<name>A0A5C5SDX0_9STRE</name>
<comment type="similarity">
    <text evidence="1">Belongs to the LOR family.</text>
</comment>
<dbReference type="InterPro" id="IPR007612">
    <property type="entry name" value="LOR"/>
</dbReference>
<dbReference type="InterPro" id="IPR038595">
    <property type="entry name" value="LOR_sf"/>
</dbReference>
<dbReference type="EMBL" id="VOHL01000001">
    <property type="protein sequence ID" value="TWS99004.1"/>
    <property type="molecule type" value="Genomic_DNA"/>
</dbReference>
<dbReference type="RefSeq" id="WP_146566126.1">
    <property type="nucleotide sequence ID" value="NZ_VOHL01000001.1"/>
</dbReference>
<evidence type="ECO:0008006" key="4">
    <source>
        <dbReference type="Google" id="ProtNLM"/>
    </source>
</evidence>
<organism evidence="2 3">
    <name type="scientific">Streptococcus cuniculipharyngis</name>
    <dbReference type="NCBI Taxonomy" id="1562651"/>
    <lineage>
        <taxon>Bacteria</taxon>
        <taxon>Bacillati</taxon>
        <taxon>Bacillota</taxon>
        <taxon>Bacilli</taxon>
        <taxon>Lactobacillales</taxon>
        <taxon>Streptococcaceae</taxon>
        <taxon>Streptococcus</taxon>
    </lineage>
</organism>
<dbReference type="Proteomes" id="UP000317430">
    <property type="component" value="Unassembled WGS sequence"/>
</dbReference>
<protein>
    <recommendedName>
        <fullName evidence="4">Tubby C 2 family protein</fullName>
    </recommendedName>
</protein>
<evidence type="ECO:0000313" key="2">
    <source>
        <dbReference type="EMBL" id="TWS99004.1"/>
    </source>
</evidence>
<evidence type="ECO:0000313" key="3">
    <source>
        <dbReference type="Proteomes" id="UP000317430"/>
    </source>
</evidence>
<reference evidence="2 3" key="1">
    <citation type="submission" date="2019-08" db="EMBL/GenBank/DDBJ databases">
        <authorList>
            <person name="Lei W."/>
        </authorList>
    </citation>
    <scope>NUCLEOTIDE SEQUENCE [LARGE SCALE GENOMIC DNA]</scope>
    <source>
        <strain evidence="2 3">CCUG 66496</strain>
    </source>
</reference>
<dbReference type="Gene3D" id="2.40.160.200">
    <property type="entry name" value="LURP1-related"/>
    <property type="match status" value="1"/>
</dbReference>
<sequence>MKTFYLKEKFWSWTDDFYVTDDRGQACYQVKGSFFKWAKEFTLLDLANRPVARVKNHLLSFLPRFTIELANGQRFLLEKKLSWWRARYEVAGLGLKVKGDLLAMNFTLTKYGQEIAKVKQEWFKMTHSYRVKVHDDQYSSLVLALVIAIEYVKDSQISRKA</sequence>
<dbReference type="Pfam" id="PF04525">
    <property type="entry name" value="LOR"/>
    <property type="match status" value="1"/>
</dbReference>
<dbReference type="SUPFAM" id="SSF54518">
    <property type="entry name" value="Tubby C-terminal domain-like"/>
    <property type="match status" value="1"/>
</dbReference>
<keyword evidence="3" id="KW-1185">Reference proteome</keyword>
<dbReference type="AlphaFoldDB" id="A0A5C5SDX0"/>
<dbReference type="InterPro" id="IPR025659">
    <property type="entry name" value="Tubby-like_C"/>
</dbReference>
<dbReference type="OrthoDB" id="652307at2"/>